<dbReference type="InterPro" id="IPR001878">
    <property type="entry name" value="Znf_CCHC"/>
</dbReference>
<dbReference type="InterPro" id="IPR036875">
    <property type="entry name" value="Znf_CCHC_sf"/>
</dbReference>
<feature type="domain" description="CCHC-type" evidence="7">
    <location>
        <begin position="74"/>
        <end position="90"/>
    </location>
</feature>
<keyword evidence="5" id="KW-0479">Metal-binding</keyword>
<dbReference type="OrthoDB" id="5874389at2759"/>
<keyword evidence="5" id="KW-0863">Zinc-finger</keyword>
<dbReference type="PROSITE" id="PS50158">
    <property type="entry name" value="ZF_CCHC"/>
    <property type="match status" value="1"/>
</dbReference>
<dbReference type="InterPro" id="IPR021109">
    <property type="entry name" value="Peptidase_aspartic_dom_sf"/>
</dbReference>
<feature type="region of interest" description="Disordered" evidence="6">
    <location>
        <begin position="246"/>
        <end position="266"/>
    </location>
</feature>
<dbReference type="GO" id="GO:0019899">
    <property type="term" value="F:enzyme binding"/>
    <property type="evidence" value="ECO:0007669"/>
    <property type="project" value="UniProtKB-ARBA"/>
</dbReference>
<dbReference type="Gene3D" id="2.40.70.10">
    <property type="entry name" value="Acid Proteases"/>
    <property type="match status" value="1"/>
</dbReference>
<evidence type="ECO:0000256" key="6">
    <source>
        <dbReference type="SAM" id="MobiDB-lite"/>
    </source>
</evidence>
<dbReference type="GO" id="GO:0004190">
    <property type="term" value="F:aspartic-type endopeptidase activity"/>
    <property type="evidence" value="ECO:0007669"/>
    <property type="project" value="InterPro"/>
</dbReference>
<keyword evidence="4" id="KW-0378">Hydrolase</keyword>
<evidence type="ECO:0000256" key="3">
    <source>
        <dbReference type="ARBA" id="ARBA00022722"/>
    </source>
</evidence>
<dbReference type="Pfam" id="PF00098">
    <property type="entry name" value="zf-CCHC"/>
    <property type="match status" value="1"/>
</dbReference>
<keyword evidence="8" id="KW-1185">Reference proteome</keyword>
<dbReference type="SUPFAM" id="SSF57756">
    <property type="entry name" value="Retrovirus zinc finger-like domains"/>
    <property type="match status" value="1"/>
</dbReference>
<dbReference type="InterPro" id="IPR050951">
    <property type="entry name" value="Retrovirus_Pol_polyprotein"/>
</dbReference>
<feature type="region of interest" description="Disordered" evidence="6">
    <location>
        <begin position="423"/>
        <end position="445"/>
    </location>
</feature>
<feature type="region of interest" description="Disordered" evidence="6">
    <location>
        <begin position="16"/>
        <end position="66"/>
    </location>
</feature>
<evidence type="ECO:0000256" key="4">
    <source>
        <dbReference type="ARBA" id="ARBA00022759"/>
    </source>
</evidence>
<feature type="compositionally biased region" description="Basic and acidic residues" evidence="6">
    <location>
        <begin position="44"/>
        <end position="66"/>
    </location>
</feature>
<keyword evidence="1" id="KW-0808">Transferase</keyword>
<dbReference type="GO" id="GO:0004519">
    <property type="term" value="F:endonuclease activity"/>
    <property type="evidence" value="ECO:0007669"/>
    <property type="project" value="UniProtKB-KW"/>
</dbReference>
<sequence>MYERLKDAAMRVERRHLALENRARTKPSSSPWTQRKGKSFQMRRPKEVHVEQKPESSRADLETNRATKEAQGMRCFKCNRTGHKARECKSIASGSPGTAMSLSARVREAGCSAACTKQTRSCRKLLPTIVGKRSTIDVTILGRDRKALLDTGSEVSILPAKVLQQAMDDGIDIDTAVKEVPLPRSLKITDASGRVMDFLTAVELDVVNRSDNTKTLVQMLVSQGKEDLVILGTNAIPSMGYQVKKSLRGPREKKTTRQREETESNPVAEVKQRVFIAPGQTKYVDLKCKEEWSEAVLNTKDNRIPNGLCKIDLDGVTKVAVVNTSDEPMVMRKGQEVGEWEKAYWDELRFRDTPADILCSQGKPMSVKKRLDTLFELLIRNRNGRALPPKMQEIVENNNHVFAVEDSELTQTSLVAHDIDTGDTKPIRQKTRPVPIGARDEFKDY</sequence>
<keyword evidence="2" id="KW-0548">Nucleotidyltransferase</keyword>
<dbReference type="OMA" id="CKEEWSE"/>
<dbReference type="Proteomes" id="UP000025227">
    <property type="component" value="Unplaced"/>
</dbReference>
<keyword evidence="5" id="KW-0862">Zinc</keyword>
<dbReference type="SMART" id="SM00343">
    <property type="entry name" value="ZnF_C2HC"/>
    <property type="match status" value="1"/>
</dbReference>
<organism evidence="8 9">
    <name type="scientific">Haemonchus contortus</name>
    <name type="common">Barber pole worm</name>
    <dbReference type="NCBI Taxonomy" id="6289"/>
    <lineage>
        <taxon>Eukaryota</taxon>
        <taxon>Metazoa</taxon>
        <taxon>Ecdysozoa</taxon>
        <taxon>Nematoda</taxon>
        <taxon>Chromadorea</taxon>
        <taxon>Rhabditida</taxon>
        <taxon>Rhabditina</taxon>
        <taxon>Rhabditomorpha</taxon>
        <taxon>Strongyloidea</taxon>
        <taxon>Trichostrongylidae</taxon>
        <taxon>Haemonchus</taxon>
    </lineage>
</organism>
<evidence type="ECO:0000313" key="9">
    <source>
        <dbReference type="WBParaSite" id="HCON_00171260-00001"/>
    </source>
</evidence>
<dbReference type="SUPFAM" id="SSF50630">
    <property type="entry name" value="Acid proteases"/>
    <property type="match status" value="1"/>
</dbReference>
<dbReference type="GO" id="GO:0003676">
    <property type="term" value="F:nucleic acid binding"/>
    <property type="evidence" value="ECO:0007669"/>
    <property type="project" value="InterPro"/>
</dbReference>
<dbReference type="AlphaFoldDB" id="A0A7I4Z4K2"/>
<evidence type="ECO:0000256" key="1">
    <source>
        <dbReference type="ARBA" id="ARBA00022679"/>
    </source>
</evidence>
<protein>
    <submittedName>
        <fullName evidence="9">CCHC-type domain-containing protein</fullName>
    </submittedName>
</protein>
<dbReference type="PROSITE" id="PS00141">
    <property type="entry name" value="ASP_PROTEASE"/>
    <property type="match status" value="1"/>
</dbReference>
<keyword evidence="4" id="KW-0255">Endonuclease</keyword>
<accession>A0A7I4Z4K2</accession>
<dbReference type="WBParaSite" id="HCON_00171260-00001">
    <property type="protein sequence ID" value="HCON_00171260-00001"/>
    <property type="gene ID" value="HCON_00171260"/>
</dbReference>
<name>A0A7I4Z4K2_HAECO</name>
<dbReference type="GO" id="GO:0008270">
    <property type="term" value="F:zinc ion binding"/>
    <property type="evidence" value="ECO:0007669"/>
    <property type="project" value="UniProtKB-KW"/>
</dbReference>
<dbReference type="InterPro" id="IPR001969">
    <property type="entry name" value="Aspartic_peptidase_AS"/>
</dbReference>
<dbReference type="PANTHER" id="PTHR37984">
    <property type="entry name" value="PROTEIN CBG26694"/>
    <property type="match status" value="1"/>
</dbReference>
<keyword evidence="3" id="KW-0540">Nuclease</keyword>
<evidence type="ECO:0000259" key="7">
    <source>
        <dbReference type="PROSITE" id="PS50158"/>
    </source>
</evidence>
<proteinExistence type="predicted"/>
<evidence type="ECO:0000256" key="5">
    <source>
        <dbReference type="PROSITE-ProRule" id="PRU00047"/>
    </source>
</evidence>
<feature type="compositionally biased region" description="Basic and acidic residues" evidence="6">
    <location>
        <begin position="249"/>
        <end position="262"/>
    </location>
</feature>
<reference evidence="9" key="1">
    <citation type="submission" date="2020-12" db="UniProtKB">
        <authorList>
            <consortium name="WormBaseParasite"/>
        </authorList>
    </citation>
    <scope>IDENTIFICATION</scope>
    <source>
        <strain evidence="9">MHco3</strain>
    </source>
</reference>
<dbReference type="GO" id="GO:0016779">
    <property type="term" value="F:nucleotidyltransferase activity"/>
    <property type="evidence" value="ECO:0007669"/>
    <property type="project" value="UniProtKB-KW"/>
</dbReference>
<evidence type="ECO:0000256" key="2">
    <source>
        <dbReference type="ARBA" id="ARBA00022695"/>
    </source>
</evidence>
<evidence type="ECO:0000313" key="8">
    <source>
        <dbReference type="Proteomes" id="UP000025227"/>
    </source>
</evidence>
<dbReference type="GO" id="GO:0005737">
    <property type="term" value="C:cytoplasm"/>
    <property type="evidence" value="ECO:0007669"/>
    <property type="project" value="UniProtKB-ARBA"/>
</dbReference>
<dbReference type="GO" id="GO:0006508">
    <property type="term" value="P:proteolysis"/>
    <property type="evidence" value="ECO:0007669"/>
    <property type="project" value="InterPro"/>
</dbReference>
<dbReference type="PANTHER" id="PTHR37984:SF5">
    <property type="entry name" value="PROTEIN NYNRIN-LIKE"/>
    <property type="match status" value="1"/>
</dbReference>